<dbReference type="PANTHER" id="PTHR43245">
    <property type="entry name" value="BIFUNCTIONAL POLYMYXIN RESISTANCE PROTEIN ARNA"/>
    <property type="match status" value="1"/>
</dbReference>
<evidence type="ECO:0000259" key="1">
    <source>
        <dbReference type="Pfam" id="PF07993"/>
    </source>
</evidence>
<feature type="domain" description="Thioester reductase (TE)" evidence="1">
    <location>
        <begin position="5"/>
        <end position="242"/>
    </location>
</feature>
<accession>A0A7C4AQD4</accession>
<dbReference type="Pfam" id="PF07993">
    <property type="entry name" value="NAD_binding_4"/>
    <property type="match status" value="1"/>
</dbReference>
<organism evidence="2">
    <name type="scientific">Desulfomonile tiedjei</name>
    <dbReference type="NCBI Taxonomy" id="2358"/>
    <lineage>
        <taxon>Bacteria</taxon>
        <taxon>Pseudomonadati</taxon>
        <taxon>Thermodesulfobacteriota</taxon>
        <taxon>Desulfomonilia</taxon>
        <taxon>Desulfomonilales</taxon>
        <taxon>Desulfomonilaceae</taxon>
        <taxon>Desulfomonile</taxon>
    </lineage>
</organism>
<dbReference type="PANTHER" id="PTHR43245:SF51">
    <property type="entry name" value="SHORT CHAIN DEHYDROGENASE_REDUCTASE FAMILY 42E, MEMBER 2"/>
    <property type="match status" value="1"/>
</dbReference>
<proteinExistence type="predicted"/>
<dbReference type="EMBL" id="DTGT01000034">
    <property type="protein sequence ID" value="HGH59887.1"/>
    <property type="molecule type" value="Genomic_DNA"/>
</dbReference>
<dbReference type="SUPFAM" id="SSF51735">
    <property type="entry name" value="NAD(P)-binding Rossmann-fold domains"/>
    <property type="match status" value="1"/>
</dbReference>
<dbReference type="InterPro" id="IPR050177">
    <property type="entry name" value="Lipid_A_modif_metabolic_enz"/>
</dbReference>
<dbReference type="InterPro" id="IPR013120">
    <property type="entry name" value="FAR_NAD-bd"/>
</dbReference>
<gene>
    <name evidence="2" type="ORF">ENV54_01165</name>
</gene>
<comment type="caution">
    <text evidence="2">The sequence shown here is derived from an EMBL/GenBank/DDBJ whole genome shotgun (WGS) entry which is preliminary data.</text>
</comment>
<protein>
    <submittedName>
        <fullName evidence="2">NAD-dependent epimerase/dehydratase family protein</fullName>
    </submittedName>
</protein>
<evidence type="ECO:0000313" key="2">
    <source>
        <dbReference type="EMBL" id="HGH59887.1"/>
    </source>
</evidence>
<reference evidence="2" key="1">
    <citation type="journal article" date="2020" name="mSystems">
        <title>Genome- and Community-Level Interaction Insights into Carbon Utilization and Element Cycling Functions of Hydrothermarchaeota in Hydrothermal Sediment.</title>
        <authorList>
            <person name="Zhou Z."/>
            <person name="Liu Y."/>
            <person name="Xu W."/>
            <person name="Pan J."/>
            <person name="Luo Z.H."/>
            <person name="Li M."/>
        </authorList>
    </citation>
    <scope>NUCLEOTIDE SEQUENCE [LARGE SCALE GENOMIC DNA]</scope>
    <source>
        <strain evidence="2">SpSt-769</strain>
    </source>
</reference>
<dbReference type="Gene3D" id="3.40.50.720">
    <property type="entry name" value="NAD(P)-binding Rossmann-like Domain"/>
    <property type="match status" value="1"/>
</dbReference>
<name>A0A7C4AQD4_9BACT</name>
<dbReference type="InterPro" id="IPR036291">
    <property type="entry name" value="NAD(P)-bd_dom_sf"/>
</dbReference>
<sequence>MNVLITGGTGFLGEYLIAELLERGHLVSALFRSDMKRLNTIRFLGSLGLPRSADSLRWIKGDLLRIDEEWPQLCSEFAHLREIDTIIHSAASTRLHMDECGDPLKTNVGSAKALRRLYDVHPVQVHLISTAYVCGLKQGELVKEVIHPKGDFLTVYEESKWEAERIWEGHATFLRPSIILGHSETARCTSFSGWYILFQAAHLLDRLMQENSETTRFSLGIEIPADPQATSNVITVDYVARAAIDIIEDPKNHNKIFHLTHPNPPNHQWTLELICRRFRLGGFGFAGPNAPFMQPRNRTERMAWRQMQTILLHFANNPVFDRTNTDHAVPGLNVPPISEELVNKLIDYAIEREWGLIQI</sequence>
<dbReference type="AlphaFoldDB" id="A0A7C4AQD4"/>